<gene>
    <name evidence="1" type="ORF">ACEZDG_27675</name>
</gene>
<evidence type="ECO:0000313" key="2">
    <source>
        <dbReference type="Proteomes" id="UP001592582"/>
    </source>
</evidence>
<sequence>MSRLALLAFVLAALCLIAAVVSVLAGFWLGLVSVLLAGIASNIGWVQWRRDRVQQP</sequence>
<evidence type="ECO:0008006" key="3">
    <source>
        <dbReference type="Google" id="ProtNLM"/>
    </source>
</evidence>
<organism evidence="1 2">
    <name type="scientific">Streptacidiphilus alkalitolerans</name>
    <dbReference type="NCBI Taxonomy" id="3342712"/>
    <lineage>
        <taxon>Bacteria</taxon>
        <taxon>Bacillati</taxon>
        <taxon>Actinomycetota</taxon>
        <taxon>Actinomycetes</taxon>
        <taxon>Kitasatosporales</taxon>
        <taxon>Streptomycetaceae</taxon>
        <taxon>Streptacidiphilus</taxon>
    </lineage>
</organism>
<dbReference type="EMBL" id="JBHEZX010000014">
    <property type="protein sequence ID" value="MFC1413052.1"/>
    <property type="molecule type" value="Genomic_DNA"/>
</dbReference>
<comment type="caution">
    <text evidence="1">The sequence shown here is derived from an EMBL/GenBank/DDBJ whole genome shotgun (WGS) entry which is preliminary data.</text>
</comment>
<name>A0ABV6VH74_9ACTN</name>
<dbReference type="Proteomes" id="UP001592582">
    <property type="component" value="Unassembled WGS sequence"/>
</dbReference>
<proteinExistence type="predicted"/>
<reference evidence="1 2" key="1">
    <citation type="submission" date="2024-09" db="EMBL/GenBank/DDBJ databases">
        <authorList>
            <person name="Lee S.D."/>
        </authorList>
    </citation>
    <scope>NUCLEOTIDE SEQUENCE [LARGE SCALE GENOMIC DNA]</scope>
    <source>
        <strain evidence="1 2">N1-1</strain>
    </source>
</reference>
<keyword evidence="2" id="KW-1185">Reference proteome</keyword>
<accession>A0ABV6VH74</accession>
<evidence type="ECO:0000313" key="1">
    <source>
        <dbReference type="EMBL" id="MFC1413052.1"/>
    </source>
</evidence>
<protein>
    <recommendedName>
        <fullName evidence="3">Secreted protein</fullName>
    </recommendedName>
</protein>
<dbReference type="RefSeq" id="WP_380514320.1">
    <property type="nucleotide sequence ID" value="NZ_JBHEZX010000014.1"/>
</dbReference>